<dbReference type="Proteomes" id="UP000238916">
    <property type="component" value="Unassembled WGS sequence"/>
</dbReference>
<reference evidence="2" key="1">
    <citation type="submission" date="2018-02" db="EMBL/GenBank/DDBJ databases">
        <authorList>
            <person name="Hausmann B."/>
        </authorList>
    </citation>
    <scope>NUCLEOTIDE SEQUENCE [LARGE SCALE GENOMIC DNA]</scope>
    <source>
        <strain evidence="2">Peat soil MAG SbF1</strain>
    </source>
</reference>
<sequence length="107" mass="12254">MKKKVITTIIIVCCIFIGYVISHSHSTPSMALRTYLFMSGHPIDAFITGIKDDELHNRIDKQSLEMQNAKCYTLTKPPFESATQSYLSNYKVIKKGSQYYVEYYGEA</sequence>
<name>A0A2U3LRX7_9FIRM</name>
<proteinExistence type="predicted"/>
<organism evidence="1 2">
    <name type="scientific">Candidatus Desulfosporosinus infrequens</name>
    <dbReference type="NCBI Taxonomy" id="2043169"/>
    <lineage>
        <taxon>Bacteria</taxon>
        <taxon>Bacillati</taxon>
        <taxon>Bacillota</taxon>
        <taxon>Clostridia</taxon>
        <taxon>Eubacteriales</taxon>
        <taxon>Desulfitobacteriaceae</taxon>
        <taxon>Desulfosporosinus</taxon>
    </lineage>
</organism>
<dbReference type="EMBL" id="OMOF01000759">
    <property type="protein sequence ID" value="SPF54638.1"/>
    <property type="molecule type" value="Genomic_DNA"/>
</dbReference>
<accession>A0A2U3LRX7</accession>
<protein>
    <submittedName>
        <fullName evidence="1">Uncharacterized protein</fullName>
    </submittedName>
</protein>
<evidence type="ECO:0000313" key="1">
    <source>
        <dbReference type="EMBL" id="SPF54638.1"/>
    </source>
</evidence>
<evidence type="ECO:0000313" key="2">
    <source>
        <dbReference type="Proteomes" id="UP000238916"/>
    </source>
</evidence>
<dbReference type="AlphaFoldDB" id="A0A2U3LRX7"/>
<gene>
    <name evidence="1" type="ORF">SBF1_7820001</name>
</gene>